<evidence type="ECO:0000256" key="1">
    <source>
        <dbReference type="SAM" id="MobiDB-lite"/>
    </source>
</evidence>
<protein>
    <recommendedName>
        <fullName evidence="4">RING-type E3 ubiquitin transferase</fullName>
    </recommendedName>
</protein>
<feature type="non-terminal residue" evidence="2">
    <location>
        <position position="1659"/>
    </location>
</feature>
<name>A0ABN9ULK6_9DINO</name>
<reference evidence="2" key="1">
    <citation type="submission" date="2023-10" db="EMBL/GenBank/DDBJ databases">
        <authorList>
            <person name="Chen Y."/>
            <person name="Shah S."/>
            <person name="Dougan E. K."/>
            <person name="Thang M."/>
            <person name="Chan C."/>
        </authorList>
    </citation>
    <scope>NUCLEOTIDE SEQUENCE [LARGE SCALE GENOMIC DNA]</scope>
</reference>
<feature type="region of interest" description="Disordered" evidence="1">
    <location>
        <begin position="1412"/>
        <end position="1435"/>
    </location>
</feature>
<feature type="compositionally biased region" description="Low complexity" evidence="1">
    <location>
        <begin position="205"/>
        <end position="214"/>
    </location>
</feature>
<feature type="compositionally biased region" description="Basic and acidic residues" evidence="1">
    <location>
        <begin position="1424"/>
        <end position="1435"/>
    </location>
</feature>
<evidence type="ECO:0000313" key="3">
    <source>
        <dbReference type="Proteomes" id="UP001189429"/>
    </source>
</evidence>
<sequence length="1659" mass="179844">VLDQGRGGNEWSEGLAMCARSGGVPVETLGDGMLRVAVAWTAYVTCAPKTSVATLAADEATVGPWENKCLQAAVARMQRGRWRREALRFFSRECPNNALSGAGGVGPVPKQNVDAVQRWLCQQKAFAWVYEAEKVADLLEEGARWRWRLGDADGRCVGSAVWLAEGHVVRVAHGRGVLSGMEGDPVRAPWRRSAAGASRGGKNGAPAASNSASASTGLQHDGCPVVMGDGCFSESVRALVNRRYRKMLTSGQGGACGINALFGTASPDGLWHADARGCLRRTLGETAEEVRRKCRNARALEELMNSAWKHVIKPQAEQHAGLNDRNLGMLAEEKRLWAKIKGKRRVMNACVCAVKQESEALSVFEQKRREVASALRNLCRNDMKDVFLRPLLTHMGILDDYECIGEDGQWKIDVAGTDTELGQHYRRGIVEYCGMNNVDAFLAHVNNTVADLQDPNVDRAFGAGVGDFVELVKEARVHAPVVDAGESVLVQEPFEDFFTLVYPCYLEALCSDGYYLSDLELMLLCKCAGFEGVAASGRQRGSASGGGVAMHSGSSEAASGPGVVGQPDRVVMQAVGARRGGAPAVHIIPRDLLAPVRVIREADFRALRLFREPTSAPEAWDVPGMEFVPGELCAHLWKAWGGAEALGRVMQETWVQGWSGWGRAWDALAGAPDAEDKCLIVEDHAVRFMEFLTGALVLEAETDEERAANMARGGLVVGEALGHGSGASLPDSLFQLLVEVGWCGQAVASHEGRRGACAACVSHLQNVGDAWLHPSTHDGELRHAVHAGEIVRFALTNHGIQEAVLPETIIIRVYSRFDGQVGSRGGVDMKFSRAELQGERPVLGHWPSGEDVSKANGDVVLAVYNATGVNIRSTWYRPVRARAEEDARKNARRQEGHAAEEGSGRDVVDDKAARTGTAAKRARVTGKSTPVGPDSAVADVSPSGPTSVGRVEASDETLPPPPPPHPVQRREGARKADRGVSPDVAGHPKAVPELTSARAPSTSVGGTGGQAGQSGAEMSESRAVNADTAERSGAAHVYRVRAVDNGHVSADVSRGGREEGLKKAAGLMKEHPTVPAASVHGATLEGESIFSCGAVELPHDHCAFGNCGWRGSSEAELRAHVIAEHRETLRDVAETLACHEKDEARRSETQCWSAYNEAIAWKVREGAPLAALAIDRRCLREYARSLREDAVHSLVCMVCARKFPRVEGRRGNPIEWRAVAPSGSGFFGLPDAFVRENMTVDAYVERYGEVDGAGKESSGVHLRDRMEEFEDWRVRVPSEDGPMEVLCCPEDMRCDSATSHSGNTACSCCEAPLCGECGNAMVGARGEPEGVPEEIMRLVPLDDALDKIQMQKAATPVPRPDGVKEAADIMESTKTNAVVCEKSSFDEMDINAQRIEAVRTFVQRLDEECVHGGADETSSSGGEESGHGQPERARKRVCVREEAGPGAVESSREAVERGMLEQAMTEKKRVDRLRVRTGNVMMDQFEPWYFGVAFAFLFKYCTGMPVEQLTPEEIAEGAKQIYLALDGKYVDINGRKQKVKGDMTKVRHAPSLGKAAHKLLTHIEHTSRRLSGTQESRRVMRFETNALRVRYGVPIFVTFSPDEGHNLLMVRLSRTRRQDPVHKAADHEAQSRRAGDREWPRVAPDVDETRLDLPMDAAQ</sequence>
<keyword evidence="3" id="KW-1185">Reference proteome</keyword>
<accession>A0ABN9ULK6</accession>
<feature type="region of interest" description="Disordered" evidence="1">
    <location>
        <begin position="182"/>
        <end position="214"/>
    </location>
</feature>
<feature type="compositionally biased region" description="Basic and acidic residues" evidence="1">
    <location>
        <begin position="1617"/>
        <end position="1640"/>
    </location>
</feature>
<feature type="compositionally biased region" description="Basic and acidic residues" evidence="1">
    <location>
        <begin position="886"/>
        <end position="913"/>
    </location>
</feature>
<feature type="non-terminal residue" evidence="2">
    <location>
        <position position="1"/>
    </location>
</feature>
<gene>
    <name evidence="2" type="ORF">PCOR1329_LOCUS49634</name>
</gene>
<feature type="region of interest" description="Disordered" evidence="1">
    <location>
        <begin position="886"/>
        <end position="1030"/>
    </location>
</feature>
<proteinExistence type="predicted"/>
<evidence type="ECO:0000313" key="2">
    <source>
        <dbReference type="EMBL" id="CAK0860755.1"/>
    </source>
</evidence>
<organism evidence="2 3">
    <name type="scientific">Prorocentrum cordatum</name>
    <dbReference type="NCBI Taxonomy" id="2364126"/>
    <lineage>
        <taxon>Eukaryota</taxon>
        <taxon>Sar</taxon>
        <taxon>Alveolata</taxon>
        <taxon>Dinophyceae</taxon>
        <taxon>Prorocentrales</taxon>
        <taxon>Prorocentraceae</taxon>
        <taxon>Prorocentrum</taxon>
    </lineage>
</organism>
<dbReference type="EMBL" id="CAUYUJ010016009">
    <property type="protein sequence ID" value="CAK0860755.1"/>
    <property type="molecule type" value="Genomic_DNA"/>
</dbReference>
<dbReference type="Proteomes" id="UP001189429">
    <property type="component" value="Unassembled WGS sequence"/>
</dbReference>
<feature type="region of interest" description="Disordered" evidence="1">
    <location>
        <begin position="1617"/>
        <end position="1659"/>
    </location>
</feature>
<feature type="compositionally biased region" description="Basic and acidic residues" evidence="1">
    <location>
        <begin position="968"/>
        <end position="980"/>
    </location>
</feature>
<comment type="caution">
    <text evidence="2">The sequence shown here is derived from an EMBL/GenBank/DDBJ whole genome shotgun (WGS) entry which is preliminary data.</text>
</comment>
<evidence type="ECO:0008006" key="4">
    <source>
        <dbReference type="Google" id="ProtNLM"/>
    </source>
</evidence>
<feature type="region of interest" description="Disordered" evidence="1">
    <location>
        <begin position="544"/>
        <end position="565"/>
    </location>
</feature>